<reference evidence="1 2" key="1">
    <citation type="journal article" date="2019" name="Commun. Biol.">
        <title>The bagworm genome reveals a unique fibroin gene that provides high tensile strength.</title>
        <authorList>
            <person name="Kono N."/>
            <person name="Nakamura H."/>
            <person name="Ohtoshi R."/>
            <person name="Tomita M."/>
            <person name="Numata K."/>
            <person name="Arakawa K."/>
        </authorList>
    </citation>
    <scope>NUCLEOTIDE SEQUENCE [LARGE SCALE GENOMIC DNA]</scope>
</reference>
<dbReference type="EMBL" id="BGZK01000345">
    <property type="protein sequence ID" value="GBP38239.1"/>
    <property type="molecule type" value="Genomic_DNA"/>
</dbReference>
<sequence>MMQRFAAGDSNAIYDIVTAHHERELIQKEALVPGTAPTWSSSGQRPGLYGEFRVVHDELLRGHGPSPEQPGQALSLSVILAGSGGLHQSTARRSLRVVLFTRARTRYRYLFLKTTWAASALEHSGRRRPRS</sequence>
<dbReference type="AlphaFoldDB" id="A0A4C1VI24"/>
<gene>
    <name evidence="1" type="ORF">EVAR_18119_1</name>
</gene>
<protein>
    <submittedName>
        <fullName evidence="1">Uncharacterized protein</fullName>
    </submittedName>
</protein>
<accession>A0A4C1VI24</accession>
<name>A0A4C1VI24_EUMVA</name>
<organism evidence="1 2">
    <name type="scientific">Eumeta variegata</name>
    <name type="common">Bagworm moth</name>
    <name type="synonym">Eumeta japonica</name>
    <dbReference type="NCBI Taxonomy" id="151549"/>
    <lineage>
        <taxon>Eukaryota</taxon>
        <taxon>Metazoa</taxon>
        <taxon>Ecdysozoa</taxon>
        <taxon>Arthropoda</taxon>
        <taxon>Hexapoda</taxon>
        <taxon>Insecta</taxon>
        <taxon>Pterygota</taxon>
        <taxon>Neoptera</taxon>
        <taxon>Endopterygota</taxon>
        <taxon>Lepidoptera</taxon>
        <taxon>Glossata</taxon>
        <taxon>Ditrysia</taxon>
        <taxon>Tineoidea</taxon>
        <taxon>Psychidae</taxon>
        <taxon>Oiketicinae</taxon>
        <taxon>Eumeta</taxon>
    </lineage>
</organism>
<keyword evidence="2" id="KW-1185">Reference proteome</keyword>
<dbReference type="Proteomes" id="UP000299102">
    <property type="component" value="Unassembled WGS sequence"/>
</dbReference>
<proteinExistence type="predicted"/>
<evidence type="ECO:0000313" key="1">
    <source>
        <dbReference type="EMBL" id="GBP38239.1"/>
    </source>
</evidence>
<comment type="caution">
    <text evidence="1">The sequence shown here is derived from an EMBL/GenBank/DDBJ whole genome shotgun (WGS) entry which is preliminary data.</text>
</comment>
<evidence type="ECO:0000313" key="2">
    <source>
        <dbReference type="Proteomes" id="UP000299102"/>
    </source>
</evidence>